<dbReference type="AlphaFoldDB" id="A0A1S1LIZ8"/>
<protein>
    <submittedName>
        <fullName evidence="1">Uncharacterized protein</fullName>
    </submittedName>
</protein>
<proteinExistence type="predicted"/>
<organism evidence="1 2">
    <name type="scientific">Mycobacteroides chelonae</name>
    <name type="common">Mycobacterium chelonae</name>
    <dbReference type="NCBI Taxonomy" id="1774"/>
    <lineage>
        <taxon>Bacteria</taxon>
        <taxon>Bacillati</taxon>
        <taxon>Actinomycetota</taxon>
        <taxon>Actinomycetes</taxon>
        <taxon>Mycobacteriales</taxon>
        <taxon>Mycobacteriaceae</taxon>
        <taxon>Mycobacteroides</taxon>
    </lineage>
</organism>
<reference evidence="1 2" key="1">
    <citation type="submission" date="2016-10" db="EMBL/GenBank/DDBJ databases">
        <title>Evaluation of Human, Veterinary and Environmental Mycobacterium chelonae Isolates by Core Genome Phylogenomic Analysis, Targeted Gene Comparison, and Anti-microbial Susceptibility Patterns: A Tale of Mistaken Identities.</title>
        <authorList>
            <person name="Fogelson S.B."/>
            <person name="Camus A.C."/>
            <person name="Lorenz W."/>
            <person name="Vasireddy R."/>
            <person name="Vasireddy S."/>
            <person name="Smith T."/>
            <person name="Brown-Elliott B.A."/>
            <person name="Wallace R.J.Jr."/>
            <person name="Hasan N.A."/>
            <person name="Reischl U."/>
            <person name="Sanchez S."/>
        </authorList>
    </citation>
    <scope>NUCLEOTIDE SEQUENCE [LARGE SCALE GENOMIC DNA]</scope>
    <source>
        <strain evidence="1 2">15515</strain>
    </source>
</reference>
<comment type="caution">
    <text evidence="1">The sequence shown here is derived from an EMBL/GenBank/DDBJ whole genome shotgun (WGS) entry which is preliminary data.</text>
</comment>
<evidence type="ECO:0000313" key="1">
    <source>
        <dbReference type="EMBL" id="OHU47292.1"/>
    </source>
</evidence>
<dbReference type="Proteomes" id="UP000180043">
    <property type="component" value="Unassembled WGS sequence"/>
</dbReference>
<evidence type="ECO:0000313" key="2">
    <source>
        <dbReference type="Proteomes" id="UP000180043"/>
    </source>
</evidence>
<dbReference type="EMBL" id="MLIQ01000042">
    <property type="protein sequence ID" value="OHU47292.1"/>
    <property type="molecule type" value="Genomic_DNA"/>
</dbReference>
<gene>
    <name evidence="1" type="ORF">BKG82_26950</name>
</gene>
<accession>A0A1S1LIZ8</accession>
<name>A0A1S1LIZ8_MYCCH</name>
<sequence>MKTGAAEQSQDIGDLTRGLREIDGGWCVRVLPDGSACVDVLKMLFNYRLVLSPRRPGHGAEHPMSYSHGYCYFGHGEDAAGARRSMPAALLAAMSAAAVWDGTTDPPGFDKKVGGG</sequence>